<dbReference type="SMART" id="SM00342">
    <property type="entry name" value="HTH_ARAC"/>
    <property type="match status" value="1"/>
</dbReference>
<feature type="domain" description="HTH araC/xylS-type" evidence="5">
    <location>
        <begin position="674"/>
        <end position="773"/>
    </location>
</feature>
<reference evidence="6 7" key="1">
    <citation type="submission" date="2022-09" db="EMBL/GenBank/DDBJ databases">
        <authorList>
            <person name="Han X.L."/>
            <person name="Wang Q."/>
            <person name="Lu T."/>
        </authorList>
    </citation>
    <scope>NUCLEOTIDE SEQUENCE [LARGE SCALE GENOMIC DNA]</scope>
    <source>
        <strain evidence="6 7">WQ 127069</strain>
    </source>
</reference>
<keyword evidence="3" id="KW-0804">Transcription</keyword>
<evidence type="ECO:0000256" key="2">
    <source>
        <dbReference type="ARBA" id="ARBA00023125"/>
    </source>
</evidence>
<name>A0ABT2UK87_9BACL</name>
<dbReference type="Gene3D" id="1.10.10.60">
    <property type="entry name" value="Homeodomain-like"/>
    <property type="match status" value="2"/>
</dbReference>
<gene>
    <name evidence="6" type="ORF">OB236_23420</name>
</gene>
<dbReference type="RefSeq" id="WP_262686112.1">
    <property type="nucleotide sequence ID" value="NZ_JAOQIO010000089.1"/>
</dbReference>
<evidence type="ECO:0000313" key="7">
    <source>
        <dbReference type="Proteomes" id="UP001652445"/>
    </source>
</evidence>
<keyword evidence="4" id="KW-0472">Membrane</keyword>
<keyword evidence="2" id="KW-0238">DNA-binding</keyword>
<accession>A0ABT2UK87</accession>
<dbReference type="Gene3D" id="3.30.450.20">
    <property type="entry name" value="PAS domain"/>
    <property type="match status" value="1"/>
</dbReference>
<organism evidence="6 7">
    <name type="scientific">Paenibacillus baimaensis</name>
    <dbReference type="NCBI Taxonomy" id="2982185"/>
    <lineage>
        <taxon>Bacteria</taxon>
        <taxon>Bacillati</taxon>
        <taxon>Bacillota</taxon>
        <taxon>Bacilli</taxon>
        <taxon>Bacillales</taxon>
        <taxon>Paenibacillaceae</taxon>
        <taxon>Paenibacillus</taxon>
    </lineage>
</organism>
<keyword evidence="1" id="KW-0805">Transcription regulation</keyword>
<dbReference type="InterPro" id="IPR018060">
    <property type="entry name" value="HTH_AraC"/>
</dbReference>
<keyword evidence="4" id="KW-0812">Transmembrane</keyword>
<evidence type="ECO:0000256" key="1">
    <source>
        <dbReference type="ARBA" id="ARBA00023015"/>
    </source>
</evidence>
<dbReference type="Proteomes" id="UP001652445">
    <property type="component" value="Unassembled WGS sequence"/>
</dbReference>
<evidence type="ECO:0000313" key="6">
    <source>
        <dbReference type="EMBL" id="MCU6795062.1"/>
    </source>
</evidence>
<evidence type="ECO:0000256" key="3">
    <source>
        <dbReference type="ARBA" id="ARBA00023163"/>
    </source>
</evidence>
<comment type="caution">
    <text evidence="6">The sequence shown here is derived from an EMBL/GenBank/DDBJ whole genome shotgun (WGS) entry which is preliminary data.</text>
</comment>
<dbReference type="PROSITE" id="PS01124">
    <property type="entry name" value="HTH_ARAC_FAMILY_2"/>
    <property type="match status" value="1"/>
</dbReference>
<dbReference type="InterPro" id="IPR009057">
    <property type="entry name" value="Homeodomain-like_sf"/>
</dbReference>
<feature type="transmembrane region" description="Helical" evidence="4">
    <location>
        <begin position="308"/>
        <end position="329"/>
    </location>
</feature>
<evidence type="ECO:0000259" key="5">
    <source>
        <dbReference type="PROSITE" id="PS01124"/>
    </source>
</evidence>
<keyword evidence="7" id="KW-1185">Reference proteome</keyword>
<proteinExistence type="predicted"/>
<dbReference type="EMBL" id="JAOQIO010000089">
    <property type="protein sequence ID" value="MCU6795062.1"/>
    <property type="molecule type" value="Genomic_DNA"/>
</dbReference>
<sequence length="778" mass="87993">MTLKSWRIRLRGSSKSVMVPMFWSYIAILMLAIVIGGVLYWKAKSVVERTVDHTNTAMLEQLREAVDSRLKEIEKLEHQITLHPKLHWLLNNDGKESDAEAYEIIQFTNELQRYQSLSNYILDFYIYVSKTDTFIGPNVKSSPGILFDGMYNFTGISSDQWRKDMQSIHFREYMPALPVNVGSGGMQSIITYKQSLPVADRSSLKGALLIFIDENKLRSLFQTLVDVNQGSVYIVDNHNQIISATSANADKLQLRYEQLAGQQGKLIVNRDEGTYVAAYTTSNTNGWKYVYTIPQDVFLDQVLSVKRWALLLLSLCVLGGITASLFLAYRNYAPLREVLRTIRQGNEAVTGPRGSEYELIRKTIESAQLTESHLRGLISQQTPIIRFNFLTRFIYGNVDPAELQPETLAFVGVQFVGPSYAVLLIEIEDMSGFTADGNEREWPLVSFIVSNIAGELANQEHLGFPVELEHKRVAVLLNLNEERLNDSAQDLQAISETLVQVLENRFHLKISIGISGVTDAAGMGAAFREALKGLDPSNRKRDNRTAAYDERVQSSFYYYFPLEVEQQLVNLVKAGDASKTSALIDSVYKENFVIHDIPPDFERVLITNLLGALLKIVQGQPETEQAIAAKLWDITHTYDSSERERLFSEMQELYGSVCQVYKQKRSGHSERLMDNIMRYIEQQYGENVLSVSSIAEHFGLTPQYLSGLFKKSTGQNLADYVVMIRIREAKRLMANPDYTIAQIAIMVGYANDIGFIRVFKKNEGVTPGAFRSSLPNDR</sequence>
<dbReference type="PANTHER" id="PTHR43280:SF10">
    <property type="entry name" value="REGULATORY PROTEIN POCR"/>
    <property type="match status" value="1"/>
</dbReference>
<dbReference type="PROSITE" id="PS00041">
    <property type="entry name" value="HTH_ARAC_FAMILY_1"/>
    <property type="match status" value="1"/>
</dbReference>
<dbReference type="Pfam" id="PF12833">
    <property type="entry name" value="HTH_18"/>
    <property type="match status" value="1"/>
</dbReference>
<keyword evidence="4" id="KW-1133">Transmembrane helix</keyword>
<evidence type="ECO:0000256" key="4">
    <source>
        <dbReference type="SAM" id="Phobius"/>
    </source>
</evidence>
<dbReference type="PANTHER" id="PTHR43280">
    <property type="entry name" value="ARAC-FAMILY TRANSCRIPTIONAL REGULATOR"/>
    <property type="match status" value="1"/>
</dbReference>
<feature type="transmembrane region" description="Helical" evidence="4">
    <location>
        <begin position="21"/>
        <end position="41"/>
    </location>
</feature>
<dbReference type="SUPFAM" id="SSF46689">
    <property type="entry name" value="Homeodomain-like"/>
    <property type="match status" value="2"/>
</dbReference>
<protein>
    <submittedName>
        <fullName evidence="6">AraC family transcriptional regulator</fullName>
    </submittedName>
</protein>
<dbReference type="InterPro" id="IPR018062">
    <property type="entry name" value="HTH_AraC-typ_CS"/>
</dbReference>